<evidence type="ECO:0000313" key="2">
    <source>
        <dbReference type="EMBL" id="TQL99006.1"/>
    </source>
</evidence>
<dbReference type="InterPro" id="IPR035923">
    <property type="entry name" value="TT1751-like_sf"/>
</dbReference>
<dbReference type="SUPFAM" id="SSF103247">
    <property type="entry name" value="TT1751-like"/>
    <property type="match status" value="1"/>
</dbReference>
<gene>
    <name evidence="2" type="ORF">FB559_4659</name>
</gene>
<dbReference type="CDD" id="cd14797">
    <property type="entry name" value="DUF302"/>
    <property type="match status" value="1"/>
</dbReference>
<dbReference type="AlphaFoldDB" id="A0A543CPI1"/>
<dbReference type="OrthoDB" id="3358967at2"/>
<dbReference type="Pfam" id="PF03625">
    <property type="entry name" value="DUF302"/>
    <property type="match status" value="1"/>
</dbReference>
<evidence type="ECO:0000313" key="3">
    <source>
        <dbReference type="Proteomes" id="UP000316096"/>
    </source>
</evidence>
<feature type="domain" description="DUF302" evidence="1">
    <location>
        <begin position="91"/>
        <end position="137"/>
    </location>
</feature>
<reference evidence="2 3" key="1">
    <citation type="submission" date="2019-06" db="EMBL/GenBank/DDBJ databases">
        <title>Sequencing the genomes of 1000 actinobacteria strains.</title>
        <authorList>
            <person name="Klenk H.-P."/>
        </authorList>
    </citation>
    <scope>NUCLEOTIDE SEQUENCE [LARGE SCALE GENOMIC DNA]</scope>
    <source>
        <strain evidence="2 3">DSM 102200</strain>
    </source>
</reference>
<comment type="caution">
    <text evidence="2">The sequence shown here is derived from an EMBL/GenBank/DDBJ whole genome shotgun (WGS) entry which is preliminary data.</text>
</comment>
<name>A0A543CPI1_9ACTN</name>
<proteinExistence type="predicted"/>
<accession>A0A543CPI1</accession>
<sequence length="177" mass="20074">MTLRTEPIRSSVHEVNRLEVAVGSEFGDFRGRYERAVPELDAGRLGELVRSGAEWDAVLRMTDENAPYDFIRYWDFDATALMRLAGDRWRCVEYLMGNHTIAQRMYTRNPAVMLCAPLRTAIYEDGDETVWFAVDQPSTHFRSFGDPGITEVGIELDRKLASLLGYLGVPVPDVLRG</sequence>
<protein>
    <submittedName>
        <fullName evidence="2">Uncharacterized protein DUF302</fullName>
    </submittedName>
</protein>
<dbReference type="InterPro" id="IPR005180">
    <property type="entry name" value="DUF302"/>
</dbReference>
<dbReference type="EMBL" id="VFOZ01000001">
    <property type="protein sequence ID" value="TQL99006.1"/>
    <property type="molecule type" value="Genomic_DNA"/>
</dbReference>
<organism evidence="2 3">
    <name type="scientific">Actinoallomurus bryophytorum</name>
    <dbReference type="NCBI Taxonomy" id="1490222"/>
    <lineage>
        <taxon>Bacteria</taxon>
        <taxon>Bacillati</taxon>
        <taxon>Actinomycetota</taxon>
        <taxon>Actinomycetes</taxon>
        <taxon>Streptosporangiales</taxon>
        <taxon>Thermomonosporaceae</taxon>
        <taxon>Actinoallomurus</taxon>
    </lineage>
</organism>
<keyword evidence="3" id="KW-1185">Reference proteome</keyword>
<dbReference type="Proteomes" id="UP000316096">
    <property type="component" value="Unassembled WGS sequence"/>
</dbReference>
<evidence type="ECO:0000259" key="1">
    <source>
        <dbReference type="Pfam" id="PF03625"/>
    </source>
</evidence>
<dbReference type="Gene3D" id="3.30.310.70">
    <property type="entry name" value="TT1751-like domain"/>
    <property type="match status" value="1"/>
</dbReference>